<evidence type="ECO:0000313" key="6">
    <source>
        <dbReference type="Proteomes" id="UP000707731"/>
    </source>
</evidence>
<dbReference type="InterPro" id="IPR036291">
    <property type="entry name" value="NAD(P)-bd_dom_sf"/>
</dbReference>
<evidence type="ECO:0000259" key="4">
    <source>
        <dbReference type="Pfam" id="PF19328"/>
    </source>
</evidence>
<evidence type="ECO:0000256" key="2">
    <source>
        <dbReference type="ARBA" id="ARBA00023002"/>
    </source>
</evidence>
<evidence type="ECO:0000313" key="5">
    <source>
        <dbReference type="EMBL" id="MBF6353446.1"/>
    </source>
</evidence>
<keyword evidence="6" id="KW-1185">Reference proteome</keyword>
<dbReference type="CDD" id="cd24146">
    <property type="entry name" value="nat-AmDH_N_like"/>
    <property type="match status" value="1"/>
</dbReference>
<comment type="caution">
    <text evidence="5">The sequence shown here is derived from an EMBL/GenBank/DDBJ whole genome shotgun (WGS) entry which is preliminary data.</text>
</comment>
<evidence type="ECO:0000256" key="1">
    <source>
        <dbReference type="ARBA" id="ARBA00022857"/>
    </source>
</evidence>
<dbReference type="Proteomes" id="UP000707731">
    <property type="component" value="Unassembled WGS sequence"/>
</dbReference>
<dbReference type="InterPro" id="IPR000846">
    <property type="entry name" value="DapB_N"/>
</dbReference>
<reference evidence="5 6" key="1">
    <citation type="submission" date="2020-10" db="EMBL/GenBank/DDBJ databases">
        <title>Identification of Nocardia species via Next-generation sequencing and recognition of intraspecies genetic diversity.</title>
        <authorList>
            <person name="Li P."/>
            <person name="Li P."/>
            <person name="Lu B."/>
        </authorList>
    </citation>
    <scope>NUCLEOTIDE SEQUENCE [LARGE SCALE GENOMIC DNA]</scope>
    <source>
        <strain evidence="5 6">BJ06-0143</strain>
    </source>
</reference>
<evidence type="ECO:0000259" key="3">
    <source>
        <dbReference type="Pfam" id="PF01113"/>
    </source>
</evidence>
<accession>A0ABS0D4P3</accession>
<dbReference type="Gene3D" id="3.40.50.720">
    <property type="entry name" value="NAD(P)-binding Rossmann-like Domain"/>
    <property type="match status" value="1"/>
</dbReference>
<dbReference type="Pfam" id="PF01113">
    <property type="entry name" value="DapB_N"/>
    <property type="match status" value="1"/>
</dbReference>
<organism evidence="5 6">
    <name type="scientific">Nocardia higoensis</name>
    <dbReference type="NCBI Taxonomy" id="228599"/>
    <lineage>
        <taxon>Bacteria</taxon>
        <taxon>Bacillati</taxon>
        <taxon>Actinomycetota</taxon>
        <taxon>Actinomycetes</taxon>
        <taxon>Mycobacteriales</taxon>
        <taxon>Nocardiaceae</taxon>
        <taxon>Nocardia</taxon>
    </lineage>
</organism>
<name>A0ABS0D4P3_9NOCA</name>
<dbReference type="SUPFAM" id="SSF51735">
    <property type="entry name" value="NAD(P)-binding Rossmann-fold domains"/>
    <property type="match status" value="1"/>
</dbReference>
<keyword evidence="2" id="KW-0560">Oxidoreductase</keyword>
<dbReference type="InterPro" id="IPR045760">
    <property type="entry name" value="DAP_DH_C"/>
</dbReference>
<dbReference type="Pfam" id="PF19328">
    <property type="entry name" value="DAP_DH_C"/>
    <property type="match status" value="1"/>
</dbReference>
<dbReference type="EMBL" id="JADLQN010000001">
    <property type="protein sequence ID" value="MBF6353446.1"/>
    <property type="molecule type" value="Genomic_DNA"/>
</dbReference>
<keyword evidence="1" id="KW-0521">NADP</keyword>
<feature type="domain" description="Dihydrodipicolinate reductase N-terminal" evidence="3">
    <location>
        <begin position="12"/>
        <end position="98"/>
    </location>
</feature>
<sequence length="368" mass="38748">MKDNRIRVIQWAAGGVGRAAVEGVLDHPGLELVGVWVHSEDKNGVDVGALVGRADTGVRATTDAEALLALAADCVIYSPLQADTTVMRAILASGKNLVTPLGWFHPPGPQRAKFEAVCRDAGVSLHGTGIHPGGMTDKLPIVLSAFSGSITEVHAHEYSDIRTYGAPEVVRDWMRFGATPEEATGGFMAGMLAGGYGQSVRLVGETLGIDLDDDLRTVHEVAVATAPIDSPIGPIQPGRVAAQRIRWQGTVDGNPVVTVGVNWLMGEQNLEPAWEFGPAGERYDIRIVGDPGAHAVITGMHAEKPRLAAEDGATALTRHPGIVATALHCVNSVPAVVAAEPGVRTYRDLPLLGGFAHLGIATHSRRQN</sequence>
<protein>
    <submittedName>
        <fullName evidence="5">Dihydrodipicolinate reductase</fullName>
    </submittedName>
</protein>
<gene>
    <name evidence="5" type="ORF">IU449_02600</name>
</gene>
<proteinExistence type="predicted"/>
<feature type="domain" description="2,4-diaminopentanoate dehydrogenase C-terminal" evidence="4">
    <location>
        <begin position="137"/>
        <end position="352"/>
    </location>
</feature>
<dbReference type="RefSeq" id="WP_195000357.1">
    <property type="nucleotide sequence ID" value="NZ_JADLQN010000001.1"/>
</dbReference>